<dbReference type="Gene3D" id="2.40.10.10">
    <property type="entry name" value="Trypsin-like serine proteases"/>
    <property type="match status" value="2"/>
</dbReference>
<organism evidence="1 2">
    <name type="scientific">Pyrinomonas methylaliphatogenes</name>
    <dbReference type="NCBI Taxonomy" id="454194"/>
    <lineage>
        <taxon>Bacteria</taxon>
        <taxon>Pseudomonadati</taxon>
        <taxon>Acidobacteriota</taxon>
        <taxon>Blastocatellia</taxon>
        <taxon>Blastocatellales</taxon>
        <taxon>Pyrinomonadaceae</taxon>
        <taxon>Pyrinomonas</taxon>
    </lineage>
</organism>
<keyword evidence="2" id="KW-1185">Reference proteome</keyword>
<evidence type="ECO:0000313" key="2">
    <source>
        <dbReference type="Proteomes" id="UP000031518"/>
    </source>
</evidence>
<sequence length="240" mass="26099">MGAAWRTRFEFPRDNPLYQFGVVFSADKRRPIYVGRMQPPFDWVPAETQQEGISGTFEGQNDILDVAFPNSEQRIPAKLVRVSDRHDVAMLKIDVPEAVPKVELNDNYDTIKPGDTAIVMGYPSVSPPVVGIIKSEDAFNRQPKVKLIPDPTIAVGNIGRILRSKDQPSDKDLIYSLIGDAYQLQINTTGAGNSGGPVFDDRGRVIGIFYAGSAAGGASVTFAVPIRYGKQLMSVGAASN</sequence>
<dbReference type="GO" id="GO:0006508">
    <property type="term" value="P:proteolysis"/>
    <property type="evidence" value="ECO:0007669"/>
    <property type="project" value="UniProtKB-KW"/>
</dbReference>
<name>A0A0B6WW02_9BACT</name>
<dbReference type="Pfam" id="PF13365">
    <property type="entry name" value="Trypsin_2"/>
    <property type="match status" value="1"/>
</dbReference>
<dbReference type="SUPFAM" id="SSF50494">
    <property type="entry name" value="Trypsin-like serine proteases"/>
    <property type="match status" value="1"/>
</dbReference>
<keyword evidence="1" id="KW-0378">Hydrolase</keyword>
<dbReference type="InterPro" id="IPR043504">
    <property type="entry name" value="Peptidase_S1_PA_chymotrypsin"/>
</dbReference>
<accession>A0A0B6WW02</accession>
<dbReference type="EMBL" id="CBXV010000004">
    <property type="protein sequence ID" value="CDM65271.1"/>
    <property type="molecule type" value="Genomic_DNA"/>
</dbReference>
<dbReference type="STRING" id="454194.PYK22_01269"/>
<gene>
    <name evidence="1" type="ORF">PYK22_01269</name>
</gene>
<reference evidence="1 2" key="1">
    <citation type="submission" date="2013-12" db="EMBL/GenBank/DDBJ databases">
        <authorList>
            <person name="Stott M."/>
        </authorList>
    </citation>
    <scope>NUCLEOTIDE SEQUENCE [LARGE SCALE GENOMIC DNA]</scope>
    <source>
        <strain evidence="1 2">K22</strain>
    </source>
</reference>
<dbReference type="PANTHER" id="PTHR43019">
    <property type="entry name" value="SERINE ENDOPROTEASE DEGS"/>
    <property type="match status" value="1"/>
</dbReference>
<protein>
    <submittedName>
        <fullName evidence="1">Trypsin-like serine protease with C-terminal PDZ domain</fullName>
    </submittedName>
</protein>
<dbReference type="Proteomes" id="UP000031518">
    <property type="component" value="Unassembled WGS sequence"/>
</dbReference>
<evidence type="ECO:0000313" key="1">
    <source>
        <dbReference type="EMBL" id="CDM65271.1"/>
    </source>
</evidence>
<reference evidence="1 2" key="2">
    <citation type="submission" date="2015-01" db="EMBL/GenBank/DDBJ databases">
        <title>Complete genome sequence of Pyrinomonas methylaliphatogenes type strain K22T.</title>
        <authorList>
            <person name="Lee K.C.Y."/>
            <person name="Power J.F."/>
            <person name="Dunfield P.F."/>
            <person name="Morgan X.C."/>
            <person name="Huttenhower C."/>
            <person name="Stott M.B."/>
        </authorList>
    </citation>
    <scope>NUCLEOTIDE SEQUENCE [LARGE SCALE GENOMIC DNA]</scope>
    <source>
        <strain evidence="1 2">K22</strain>
    </source>
</reference>
<dbReference type="InterPro" id="IPR009003">
    <property type="entry name" value="Peptidase_S1_PA"/>
</dbReference>
<dbReference type="PANTHER" id="PTHR43019:SF23">
    <property type="entry name" value="PROTEASE DO-LIKE 5, CHLOROPLASTIC"/>
    <property type="match status" value="1"/>
</dbReference>
<keyword evidence="1" id="KW-0645">Protease</keyword>
<dbReference type="GO" id="GO:0008233">
    <property type="term" value="F:peptidase activity"/>
    <property type="evidence" value="ECO:0007669"/>
    <property type="project" value="UniProtKB-KW"/>
</dbReference>
<dbReference type="AlphaFoldDB" id="A0A0B6WW02"/>
<proteinExistence type="predicted"/>